<name>A0A5C5WBN3_9BACT</name>
<dbReference type="AlphaFoldDB" id="A0A5C5WBN3"/>
<evidence type="ECO:0000313" key="2">
    <source>
        <dbReference type="Proteomes" id="UP000318995"/>
    </source>
</evidence>
<accession>A0A5C5WBN3</accession>
<keyword evidence="2" id="KW-1185">Reference proteome</keyword>
<gene>
    <name evidence="1" type="ORF">Pla111_12590</name>
</gene>
<proteinExistence type="predicted"/>
<dbReference type="Proteomes" id="UP000318995">
    <property type="component" value="Unassembled WGS sequence"/>
</dbReference>
<dbReference type="EMBL" id="SJPH01000002">
    <property type="protein sequence ID" value="TWT47643.1"/>
    <property type="molecule type" value="Genomic_DNA"/>
</dbReference>
<reference evidence="1 2" key="1">
    <citation type="submission" date="2019-02" db="EMBL/GenBank/DDBJ databases">
        <title>Deep-cultivation of Planctomycetes and their phenomic and genomic characterization uncovers novel biology.</title>
        <authorList>
            <person name="Wiegand S."/>
            <person name="Jogler M."/>
            <person name="Boedeker C."/>
            <person name="Pinto D."/>
            <person name="Vollmers J."/>
            <person name="Rivas-Marin E."/>
            <person name="Kohn T."/>
            <person name="Peeters S.H."/>
            <person name="Heuer A."/>
            <person name="Rast P."/>
            <person name="Oberbeckmann S."/>
            <person name="Bunk B."/>
            <person name="Jeske O."/>
            <person name="Meyerdierks A."/>
            <person name="Storesund J.E."/>
            <person name="Kallscheuer N."/>
            <person name="Luecker S."/>
            <person name="Lage O.M."/>
            <person name="Pohl T."/>
            <person name="Merkel B.J."/>
            <person name="Hornburger P."/>
            <person name="Mueller R.-W."/>
            <person name="Bruemmer F."/>
            <person name="Labrenz M."/>
            <person name="Spormann A.M."/>
            <person name="Op Den Camp H."/>
            <person name="Overmann J."/>
            <person name="Amann R."/>
            <person name="Jetten M.S.M."/>
            <person name="Mascher T."/>
            <person name="Medema M.H."/>
            <person name="Devos D.P."/>
            <person name="Kaster A.-K."/>
            <person name="Ovreas L."/>
            <person name="Rohde M."/>
            <person name="Galperin M.Y."/>
            <person name="Jogler C."/>
        </authorList>
    </citation>
    <scope>NUCLEOTIDE SEQUENCE [LARGE SCALE GENOMIC DNA]</scope>
    <source>
        <strain evidence="1 2">Pla111</strain>
    </source>
</reference>
<sequence>MSDLPSGRAGWFLPYQIPGKVTGQMKSGPAPPRGTGPLETSVLTIRLPAVVALTTGVITSLSEAGVIAQYSD</sequence>
<protein>
    <submittedName>
        <fullName evidence="1">Uncharacterized protein</fullName>
    </submittedName>
</protein>
<organism evidence="1 2">
    <name type="scientific">Botrimarina hoheduenensis</name>
    <dbReference type="NCBI Taxonomy" id="2528000"/>
    <lineage>
        <taxon>Bacteria</taxon>
        <taxon>Pseudomonadati</taxon>
        <taxon>Planctomycetota</taxon>
        <taxon>Planctomycetia</taxon>
        <taxon>Pirellulales</taxon>
        <taxon>Lacipirellulaceae</taxon>
        <taxon>Botrimarina</taxon>
    </lineage>
</organism>
<evidence type="ECO:0000313" key="1">
    <source>
        <dbReference type="EMBL" id="TWT47643.1"/>
    </source>
</evidence>
<comment type="caution">
    <text evidence="1">The sequence shown here is derived from an EMBL/GenBank/DDBJ whole genome shotgun (WGS) entry which is preliminary data.</text>
</comment>